<comment type="similarity">
    <text evidence="2">Belongs to the HPPK family.</text>
</comment>
<evidence type="ECO:0000256" key="3">
    <source>
        <dbReference type="ARBA" id="ARBA00013253"/>
    </source>
</evidence>
<evidence type="ECO:0000256" key="10">
    <source>
        <dbReference type="ARBA" id="ARBA00029409"/>
    </source>
</evidence>
<dbReference type="NCBIfam" id="TIGR01498">
    <property type="entry name" value="folK"/>
    <property type="match status" value="1"/>
</dbReference>
<evidence type="ECO:0000256" key="5">
    <source>
        <dbReference type="ARBA" id="ARBA00022679"/>
    </source>
</evidence>
<organism evidence="14">
    <name type="scientific">Alsobacter sp. KACC 23698</name>
    <dbReference type="NCBI Taxonomy" id="3149229"/>
    <lineage>
        <taxon>Bacteria</taxon>
        <taxon>Pseudomonadati</taxon>
        <taxon>Pseudomonadota</taxon>
        <taxon>Alphaproteobacteria</taxon>
        <taxon>Hyphomicrobiales</taxon>
        <taxon>Alsobacteraceae</taxon>
        <taxon>Alsobacter</taxon>
    </lineage>
</organism>
<keyword evidence="5 14" id="KW-0808">Transferase</keyword>
<gene>
    <name evidence="14" type="primary">folK</name>
    <name evidence="14" type="ORF">ABEG18_16105</name>
</gene>
<accession>A0AAU7JA68</accession>
<dbReference type="PANTHER" id="PTHR43071">
    <property type="entry name" value="2-AMINO-4-HYDROXY-6-HYDROXYMETHYLDIHYDROPTERIDINE PYROPHOSPHOKINASE"/>
    <property type="match status" value="1"/>
</dbReference>
<protein>
    <recommendedName>
        <fullName evidence="4">2-amino-4-hydroxy-6-hydroxymethyldihydropteridine pyrophosphokinase</fullName>
        <ecNumber evidence="3">2.7.6.3</ecNumber>
    </recommendedName>
    <alternativeName>
        <fullName evidence="11">6-hydroxymethyl-7,8-dihydropterin pyrophosphokinase</fullName>
    </alternativeName>
    <alternativeName>
        <fullName evidence="12">7,8-dihydro-6-hydroxymethylpterin-pyrophosphokinase</fullName>
    </alternativeName>
</protein>
<proteinExistence type="inferred from homology"/>
<keyword evidence="9" id="KW-0289">Folate biosynthesis</keyword>
<evidence type="ECO:0000313" key="14">
    <source>
        <dbReference type="EMBL" id="XBO37247.1"/>
    </source>
</evidence>
<evidence type="ECO:0000256" key="6">
    <source>
        <dbReference type="ARBA" id="ARBA00022741"/>
    </source>
</evidence>
<evidence type="ECO:0000259" key="13">
    <source>
        <dbReference type="PROSITE" id="PS00794"/>
    </source>
</evidence>
<dbReference type="CDD" id="cd00483">
    <property type="entry name" value="HPPK"/>
    <property type="match status" value="1"/>
</dbReference>
<dbReference type="GO" id="GO:0003848">
    <property type="term" value="F:2-amino-4-hydroxy-6-hydroxymethyldihydropteridine diphosphokinase activity"/>
    <property type="evidence" value="ECO:0007669"/>
    <property type="project" value="UniProtKB-EC"/>
</dbReference>
<dbReference type="EC" id="2.7.6.3" evidence="3"/>
<dbReference type="AlphaFoldDB" id="A0AAU7JA68"/>
<dbReference type="GO" id="GO:0046656">
    <property type="term" value="P:folic acid biosynthetic process"/>
    <property type="evidence" value="ECO:0007669"/>
    <property type="project" value="UniProtKB-KW"/>
</dbReference>
<dbReference type="EMBL" id="CP157484">
    <property type="protein sequence ID" value="XBO37247.1"/>
    <property type="molecule type" value="Genomic_DNA"/>
</dbReference>
<dbReference type="GO" id="GO:0005524">
    <property type="term" value="F:ATP binding"/>
    <property type="evidence" value="ECO:0007669"/>
    <property type="project" value="UniProtKB-KW"/>
</dbReference>
<keyword evidence="8" id="KW-0067">ATP-binding</keyword>
<feature type="domain" description="7,8-dihydro-6-hydroxymethylpterin-pyrophosphokinase" evidence="13">
    <location>
        <begin position="87"/>
        <end position="98"/>
    </location>
</feature>
<evidence type="ECO:0000256" key="1">
    <source>
        <dbReference type="ARBA" id="ARBA00005051"/>
    </source>
</evidence>
<dbReference type="InterPro" id="IPR000550">
    <property type="entry name" value="Hppk"/>
</dbReference>
<evidence type="ECO:0000256" key="12">
    <source>
        <dbReference type="ARBA" id="ARBA00033413"/>
    </source>
</evidence>
<name>A0AAU7JA68_9HYPH</name>
<evidence type="ECO:0000256" key="4">
    <source>
        <dbReference type="ARBA" id="ARBA00016218"/>
    </source>
</evidence>
<evidence type="ECO:0000256" key="7">
    <source>
        <dbReference type="ARBA" id="ARBA00022777"/>
    </source>
</evidence>
<dbReference type="RefSeq" id="WP_406854069.1">
    <property type="nucleotide sequence ID" value="NZ_CP157484.1"/>
</dbReference>
<evidence type="ECO:0000256" key="8">
    <source>
        <dbReference type="ARBA" id="ARBA00022840"/>
    </source>
</evidence>
<reference evidence="14" key="1">
    <citation type="submission" date="2024-05" db="EMBL/GenBank/DDBJ databases">
        <authorList>
            <person name="Kim S."/>
            <person name="Heo J."/>
            <person name="Choi H."/>
            <person name="Choi Y."/>
            <person name="Kwon S.-W."/>
            <person name="Kim Y."/>
        </authorList>
    </citation>
    <scope>NUCLEOTIDE SEQUENCE</scope>
    <source>
        <strain evidence="14">KACC 23698</strain>
    </source>
</reference>
<dbReference type="GO" id="GO:0016301">
    <property type="term" value="F:kinase activity"/>
    <property type="evidence" value="ECO:0007669"/>
    <property type="project" value="UniProtKB-KW"/>
</dbReference>
<dbReference type="PROSITE" id="PS00794">
    <property type="entry name" value="HPPK"/>
    <property type="match status" value="1"/>
</dbReference>
<dbReference type="InterPro" id="IPR035907">
    <property type="entry name" value="Hppk_sf"/>
</dbReference>
<keyword evidence="7" id="KW-0418">Kinase</keyword>
<dbReference type="SUPFAM" id="SSF55083">
    <property type="entry name" value="6-hydroxymethyl-7,8-dihydropterin pyrophosphokinase, HPPK"/>
    <property type="match status" value="1"/>
</dbReference>
<evidence type="ECO:0000256" key="11">
    <source>
        <dbReference type="ARBA" id="ARBA00029766"/>
    </source>
</evidence>
<keyword evidence="6" id="KW-0547">Nucleotide-binding</keyword>
<evidence type="ECO:0000256" key="9">
    <source>
        <dbReference type="ARBA" id="ARBA00022909"/>
    </source>
</evidence>
<comment type="function">
    <text evidence="10">Catalyzes the transfer of pyrophosphate from adenosine triphosphate (ATP) to 6-hydroxymethyl-7,8-dihydropterin, an enzymatic step in folate biosynthesis pathway.</text>
</comment>
<dbReference type="Pfam" id="PF01288">
    <property type="entry name" value="HPPK"/>
    <property type="match status" value="1"/>
</dbReference>
<dbReference type="Gene3D" id="3.30.70.560">
    <property type="entry name" value="7,8-Dihydro-6-hydroxymethylpterin-pyrophosphokinase HPPK"/>
    <property type="match status" value="1"/>
</dbReference>
<sequence length="161" mass="17091">MPDAWLSLGSNMGDKRANLAAALGALERAGVAVVARSGDYRTPPWGPIAQDWFVNACAAVRTALPPRELLRLCLAVERDMGRIRAERWGPRLIDIDILAYEGAALAAPNLTLPHPRLLERAFVLVPLAEIAPDLVVGGQRIGAAAAAIDRAGVERLATGAE</sequence>
<evidence type="ECO:0000256" key="2">
    <source>
        <dbReference type="ARBA" id="ARBA00005810"/>
    </source>
</evidence>
<comment type="pathway">
    <text evidence="1">Cofactor biosynthesis; tetrahydrofolate biosynthesis; 2-amino-4-hydroxy-6-hydroxymethyl-7,8-dihydropteridine diphosphate from 7,8-dihydroneopterin triphosphate: step 4/4.</text>
</comment>
<dbReference type="PANTHER" id="PTHR43071:SF1">
    <property type="entry name" value="2-AMINO-4-HYDROXY-6-HYDROXYMETHYLDIHYDROPTERIDINE PYROPHOSPHOKINASE"/>
    <property type="match status" value="1"/>
</dbReference>